<evidence type="ECO:0000256" key="12">
    <source>
        <dbReference type="RuleBase" id="RU367119"/>
    </source>
</evidence>
<evidence type="ECO:0000256" key="7">
    <source>
        <dbReference type="ARBA" id="ARBA00022592"/>
    </source>
</evidence>
<evidence type="ECO:0000256" key="11">
    <source>
        <dbReference type="ARBA" id="ARBA00023288"/>
    </source>
</evidence>
<evidence type="ECO:0000256" key="8">
    <source>
        <dbReference type="ARBA" id="ARBA00022729"/>
    </source>
</evidence>
<dbReference type="GO" id="GO:0006817">
    <property type="term" value="P:phosphate ion transport"/>
    <property type="evidence" value="ECO:0007669"/>
    <property type="project" value="UniProtKB-UniRule"/>
</dbReference>
<dbReference type="PROSITE" id="PS51257">
    <property type="entry name" value="PROKAR_LIPOPROTEIN"/>
    <property type="match status" value="1"/>
</dbReference>
<dbReference type="OrthoDB" id="9790048at2"/>
<dbReference type="GO" id="GO:0005886">
    <property type="term" value="C:plasma membrane"/>
    <property type="evidence" value="ECO:0007669"/>
    <property type="project" value="UniProtKB-SubCell"/>
</dbReference>
<evidence type="ECO:0000256" key="9">
    <source>
        <dbReference type="ARBA" id="ARBA00023136"/>
    </source>
</evidence>
<dbReference type="InterPro" id="IPR011862">
    <property type="entry name" value="Phos-bd"/>
</dbReference>
<keyword evidence="7 12" id="KW-0592">Phosphate transport</keyword>
<keyword evidence="10 12" id="KW-0564">Palmitate</keyword>
<reference evidence="14 15" key="1">
    <citation type="submission" date="2016-11" db="EMBL/GenBank/DDBJ databases">
        <authorList>
            <person name="Jaros S."/>
            <person name="Januszkiewicz K."/>
            <person name="Wedrychowicz H."/>
        </authorList>
    </citation>
    <scope>NUCLEOTIDE SEQUENCE [LARGE SCALE GENOMIC DNA]</scope>
    <source>
        <strain evidence="14 15">DSM 21758</strain>
    </source>
</reference>
<evidence type="ECO:0000313" key="14">
    <source>
        <dbReference type="EMBL" id="SHJ56580.1"/>
    </source>
</evidence>
<dbReference type="STRING" id="1121302.SAMN02745163_02156"/>
<evidence type="ECO:0000256" key="6">
    <source>
        <dbReference type="ARBA" id="ARBA00022475"/>
    </source>
</evidence>
<dbReference type="EMBL" id="FQZB01000009">
    <property type="protein sequence ID" value="SHJ56580.1"/>
    <property type="molecule type" value="Genomic_DNA"/>
</dbReference>
<keyword evidence="5 12" id="KW-0813">Transport</keyword>
<dbReference type="PANTHER" id="PTHR30570">
    <property type="entry name" value="PERIPLASMIC PHOSPHATE BINDING COMPONENT OF PHOSPHATE ABC TRANSPORTER"/>
    <property type="match status" value="1"/>
</dbReference>
<accession>A0A1M6KCD9</accession>
<comment type="function">
    <text evidence="1">Part of the ABC transporter complex PstSACB involved in phosphate import.</text>
</comment>
<evidence type="ECO:0000259" key="13">
    <source>
        <dbReference type="Pfam" id="PF12849"/>
    </source>
</evidence>
<dbReference type="Proteomes" id="UP000184310">
    <property type="component" value="Unassembled WGS sequence"/>
</dbReference>
<sequence>MKNKRVRVTIAALAVTMIAGVIVGCDKKEEKKTSGDNKVTGSIQISGSSAMGEFVEKSAADFKAKNPDANISVQSNGSGTGLTQVLQGNVDIANSDIFANEKLTEDQAKELQDHQVLAEGFAIVTNKDVAVKTLKKDEIKKIFSGEIKNWKDVGGPDEDITLVHRPSSSGTRATFIKTILDGKKELENDKIGITQDNNGSVRTALEKTKGAVSYVALSAVVSEEAKKALNVLEIDGVSSSKENISTGKYPFWSWGHMYTKGEAKDLSKAFIEFIKSDANKQNLEKFGFVSGAEMKVK</sequence>
<dbReference type="InterPro" id="IPR050811">
    <property type="entry name" value="Phosphate_ABC_transporter"/>
</dbReference>
<organism evidence="14 15">
    <name type="scientific">Clostridium cavendishii DSM 21758</name>
    <dbReference type="NCBI Taxonomy" id="1121302"/>
    <lineage>
        <taxon>Bacteria</taxon>
        <taxon>Bacillati</taxon>
        <taxon>Bacillota</taxon>
        <taxon>Clostridia</taxon>
        <taxon>Eubacteriales</taxon>
        <taxon>Clostridiaceae</taxon>
        <taxon>Clostridium</taxon>
    </lineage>
</organism>
<evidence type="ECO:0000256" key="10">
    <source>
        <dbReference type="ARBA" id="ARBA00023139"/>
    </source>
</evidence>
<dbReference type="Pfam" id="PF12849">
    <property type="entry name" value="PBP_like_2"/>
    <property type="match status" value="1"/>
</dbReference>
<evidence type="ECO:0000313" key="15">
    <source>
        <dbReference type="Proteomes" id="UP000184310"/>
    </source>
</evidence>
<dbReference type="Gene3D" id="3.40.190.10">
    <property type="entry name" value="Periplasmic binding protein-like II"/>
    <property type="match status" value="2"/>
</dbReference>
<keyword evidence="11 12" id="KW-0449">Lipoprotein</keyword>
<evidence type="ECO:0000256" key="1">
    <source>
        <dbReference type="ARBA" id="ARBA00002841"/>
    </source>
</evidence>
<dbReference type="RefSeq" id="WP_072987047.1">
    <property type="nucleotide sequence ID" value="NZ_FQZB01000009.1"/>
</dbReference>
<comment type="function">
    <text evidence="12">Involved in the system for phosphate transport across the cytoplasmic membrane.</text>
</comment>
<keyword evidence="6 12" id="KW-1003">Cell membrane</keyword>
<dbReference type="SUPFAM" id="SSF53850">
    <property type="entry name" value="Periplasmic binding protein-like II"/>
    <property type="match status" value="1"/>
</dbReference>
<comment type="subcellular location">
    <subcellularLocation>
        <location evidence="2 12">Cell membrane</location>
        <topology evidence="2 12">Lipid-anchor</topology>
    </subcellularLocation>
</comment>
<keyword evidence="8" id="KW-0732">Signal</keyword>
<evidence type="ECO:0000256" key="5">
    <source>
        <dbReference type="ARBA" id="ARBA00022448"/>
    </source>
</evidence>
<name>A0A1M6KCD9_9CLOT</name>
<proteinExistence type="inferred from homology"/>
<dbReference type="GO" id="GO:0042301">
    <property type="term" value="F:phosphate ion binding"/>
    <property type="evidence" value="ECO:0007669"/>
    <property type="project" value="UniProtKB-UniRule"/>
</dbReference>
<keyword evidence="15" id="KW-1185">Reference proteome</keyword>
<dbReference type="InterPro" id="IPR024370">
    <property type="entry name" value="PBP_domain"/>
</dbReference>
<protein>
    <recommendedName>
        <fullName evidence="12">Phosphate-binding protein</fullName>
    </recommendedName>
</protein>
<dbReference type="AlphaFoldDB" id="A0A1M6KCD9"/>
<evidence type="ECO:0000256" key="2">
    <source>
        <dbReference type="ARBA" id="ARBA00004193"/>
    </source>
</evidence>
<evidence type="ECO:0000256" key="3">
    <source>
        <dbReference type="ARBA" id="ARBA00008725"/>
    </source>
</evidence>
<evidence type="ECO:0000256" key="4">
    <source>
        <dbReference type="ARBA" id="ARBA00011529"/>
    </source>
</evidence>
<gene>
    <name evidence="14" type="ORF">SAMN02745163_02156</name>
</gene>
<feature type="domain" description="PBP" evidence="13">
    <location>
        <begin position="34"/>
        <end position="277"/>
    </location>
</feature>
<keyword evidence="9" id="KW-0472">Membrane</keyword>
<comment type="similarity">
    <text evidence="3 12">Belongs to the PstS family.</text>
</comment>
<dbReference type="CDD" id="cd13653">
    <property type="entry name" value="PBP2_phosphate_like_1"/>
    <property type="match status" value="1"/>
</dbReference>
<dbReference type="NCBIfam" id="TIGR02136">
    <property type="entry name" value="ptsS_2"/>
    <property type="match status" value="1"/>
</dbReference>
<dbReference type="PANTHER" id="PTHR30570:SF4">
    <property type="entry name" value="PHOSPHATE-BINDING PROTEIN PSTS 1"/>
    <property type="match status" value="1"/>
</dbReference>
<comment type="subunit">
    <text evidence="4 12">The complex is composed of two ATP-binding proteins (PstB), two transmembrane proteins (PstC and PstA) and a solute-binding protein (PstS).</text>
</comment>